<feature type="domain" description="N-acetyltransferase" evidence="1">
    <location>
        <begin position="4"/>
        <end position="174"/>
    </location>
</feature>
<dbReference type="InterPro" id="IPR036527">
    <property type="entry name" value="SCP2_sterol-bd_dom_sf"/>
</dbReference>
<accession>A0A1M7Y4M7</accession>
<dbReference type="InterPro" id="IPR051554">
    <property type="entry name" value="Acetyltransferase_Eis"/>
</dbReference>
<dbReference type="GO" id="GO:0034069">
    <property type="term" value="F:aminoglycoside N-acetyltransferase activity"/>
    <property type="evidence" value="ECO:0007669"/>
    <property type="project" value="TreeGrafter"/>
</dbReference>
<reference evidence="2 3" key="1">
    <citation type="submission" date="2016-12" db="EMBL/GenBank/DDBJ databases">
        <authorList>
            <person name="Song W.-J."/>
            <person name="Kurnit D.M."/>
        </authorList>
    </citation>
    <scope>NUCLEOTIDE SEQUENCE [LARGE SCALE GENOMIC DNA]</scope>
    <source>
        <strain evidence="2 3">DSM 12503</strain>
    </source>
</reference>
<evidence type="ECO:0000259" key="1">
    <source>
        <dbReference type="PROSITE" id="PS51186"/>
    </source>
</evidence>
<dbReference type="InterPro" id="IPR016181">
    <property type="entry name" value="Acyl_CoA_acyltransferase"/>
</dbReference>
<dbReference type="STRING" id="1121345.SAMN02745217_01464"/>
<dbReference type="SUPFAM" id="SSF55729">
    <property type="entry name" value="Acyl-CoA N-acyltransferases (Nat)"/>
    <property type="match status" value="1"/>
</dbReference>
<sequence length="381" mass="44629">MEYVMFTSLEEAKENGIEKVREDVYSLWQECFGDSDAYTDFYFEWVVPYNRIYTLYKGDKLCSMLHLNPYTLEVKGNEVKSDYIVGVATRKEERRKGYMGLLIERALQSMYEEGKPFTYLMPAAEAIYYPYDFRKVYTQENWVRKMRETALKESGKEKENRLLRLTVPDKNNRRILTEFAENRLRQEYDVYALRSRKYYEKLLIEVSSTNGGIALVFKKDKLIGYAAYMKDDGLQLSECIYDLAYREEVLSKLYHEFSSCLKEKEEGFEPAIMVRIINLKAFFSSLRSKKDISIVIEAKDDRIPDNNGIFRLDISESGCNVTNTEDSPMLRGDIGDLALLFFGKLGEEEIKERIVSGDKNSVFEAISEIQLYRRLFLNEIV</sequence>
<keyword evidence="2" id="KW-0808">Transferase</keyword>
<dbReference type="AlphaFoldDB" id="A0A1M7Y4M7"/>
<dbReference type="Gene3D" id="3.40.630.30">
    <property type="match status" value="1"/>
</dbReference>
<dbReference type="OrthoDB" id="2063981at2"/>
<protein>
    <submittedName>
        <fullName evidence="2">Predicted acetyltransferase</fullName>
    </submittedName>
</protein>
<evidence type="ECO:0000313" key="2">
    <source>
        <dbReference type="EMBL" id="SHO47212.1"/>
    </source>
</evidence>
<dbReference type="SUPFAM" id="SSF55718">
    <property type="entry name" value="SCP-like"/>
    <property type="match status" value="1"/>
</dbReference>
<dbReference type="Pfam" id="PF13530">
    <property type="entry name" value="SCP2_2"/>
    <property type="match status" value="1"/>
</dbReference>
<dbReference type="RefSeq" id="WP_073588180.1">
    <property type="nucleotide sequence ID" value="NZ_FRFD01000004.1"/>
</dbReference>
<dbReference type="Proteomes" id="UP000184612">
    <property type="component" value="Unassembled WGS sequence"/>
</dbReference>
<dbReference type="InterPro" id="IPR000182">
    <property type="entry name" value="GNAT_dom"/>
</dbReference>
<dbReference type="PANTHER" id="PTHR37817:SF1">
    <property type="entry name" value="N-ACETYLTRANSFERASE EIS"/>
    <property type="match status" value="1"/>
</dbReference>
<dbReference type="Gene3D" id="3.30.1050.10">
    <property type="entry name" value="SCP2 sterol-binding domain"/>
    <property type="match status" value="1"/>
</dbReference>
<dbReference type="InterPro" id="IPR025559">
    <property type="entry name" value="Eis_dom"/>
</dbReference>
<keyword evidence="3" id="KW-1185">Reference proteome</keyword>
<gene>
    <name evidence="2" type="ORF">SAMN02745217_01464</name>
</gene>
<name>A0A1M7Y4M7_9FIRM</name>
<dbReference type="PROSITE" id="PS51186">
    <property type="entry name" value="GNAT"/>
    <property type="match status" value="1"/>
</dbReference>
<proteinExistence type="predicted"/>
<dbReference type="GO" id="GO:0030649">
    <property type="term" value="P:aminoglycoside antibiotic catabolic process"/>
    <property type="evidence" value="ECO:0007669"/>
    <property type="project" value="TreeGrafter"/>
</dbReference>
<dbReference type="EMBL" id="FRFD01000004">
    <property type="protein sequence ID" value="SHO47212.1"/>
    <property type="molecule type" value="Genomic_DNA"/>
</dbReference>
<dbReference type="PANTHER" id="PTHR37817">
    <property type="entry name" value="N-ACETYLTRANSFERASE EIS"/>
    <property type="match status" value="1"/>
</dbReference>
<evidence type="ECO:0000313" key="3">
    <source>
        <dbReference type="Proteomes" id="UP000184612"/>
    </source>
</evidence>
<organism evidence="2 3">
    <name type="scientific">Anaerocolumna xylanovorans DSM 12503</name>
    <dbReference type="NCBI Taxonomy" id="1121345"/>
    <lineage>
        <taxon>Bacteria</taxon>
        <taxon>Bacillati</taxon>
        <taxon>Bacillota</taxon>
        <taxon>Clostridia</taxon>
        <taxon>Lachnospirales</taxon>
        <taxon>Lachnospiraceae</taxon>
        <taxon>Anaerocolumna</taxon>
    </lineage>
</organism>
<dbReference type="Pfam" id="PF13527">
    <property type="entry name" value="Acetyltransf_9"/>
    <property type="match status" value="1"/>
</dbReference>